<organism evidence="5">
    <name type="scientific">hydrothermal vent metagenome</name>
    <dbReference type="NCBI Taxonomy" id="652676"/>
    <lineage>
        <taxon>unclassified sequences</taxon>
        <taxon>metagenomes</taxon>
        <taxon>ecological metagenomes</taxon>
    </lineage>
</organism>
<evidence type="ECO:0000256" key="3">
    <source>
        <dbReference type="ARBA" id="ARBA00023235"/>
    </source>
</evidence>
<dbReference type="GO" id="GO:0031119">
    <property type="term" value="P:tRNA pseudouridine synthesis"/>
    <property type="evidence" value="ECO:0007669"/>
    <property type="project" value="TreeGrafter"/>
</dbReference>
<gene>
    <name evidence="5" type="ORF">MNBD_GAMMA25-1639</name>
</gene>
<dbReference type="NCBIfam" id="TIGR00071">
    <property type="entry name" value="hisT_truA"/>
    <property type="match status" value="1"/>
</dbReference>
<evidence type="ECO:0000313" key="5">
    <source>
        <dbReference type="EMBL" id="VAX11161.1"/>
    </source>
</evidence>
<keyword evidence="3 5" id="KW-0413">Isomerase</keyword>
<accession>A0A3B1BA35</accession>
<dbReference type="InterPro" id="IPR001406">
    <property type="entry name" value="PsdUridine_synth_TruA"/>
</dbReference>
<name>A0A3B1BA35_9ZZZZ</name>
<dbReference type="HAMAP" id="MF_00171">
    <property type="entry name" value="TruA"/>
    <property type="match status" value="1"/>
</dbReference>
<dbReference type="InterPro" id="IPR020103">
    <property type="entry name" value="PsdUridine_synth_cat_dom_sf"/>
</dbReference>
<dbReference type="GO" id="GO:0160147">
    <property type="term" value="F:tRNA pseudouridine(38-40) synthase activity"/>
    <property type="evidence" value="ECO:0007669"/>
    <property type="project" value="UniProtKB-EC"/>
</dbReference>
<feature type="domain" description="Pseudouridine synthase I TruA alpha/beta" evidence="4">
    <location>
        <begin position="7"/>
        <end position="102"/>
    </location>
</feature>
<sequence length="259" mass="29068">MRIAAGVEYDGRPYCGWQTQVGVRTVQEEVEKALSKVADHPVRVVCAGRTDTGVHAANQVIHFDTTATRSDYSWVRGTNTHLAESICLSWVKPVADHFHARFLAQRRCYRYIILNRPIRSAYLAGKVVWQHQPLDVIRMATAAQYLVGEHDFTSYRAQACQAKSPVRTMHRVDVSGRGEFIYLDVCANAFLHHMVRNIAGVLMTIGSGERPVEWTKEVLEFRDRKKGGVTARAAGLYLVSVAYSDEFNLPESGLLPAYS</sequence>
<dbReference type="AlphaFoldDB" id="A0A3B1BA35"/>
<dbReference type="CDD" id="cd02570">
    <property type="entry name" value="PseudoU_synth_EcTruA"/>
    <property type="match status" value="1"/>
</dbReference>
<dbReference type="SUPFAM" id="SSF55120">
    <property type="entry name" value="Pseudouridine synthase"/>
    <property type="match status" value="1"/>
</dbReference>
<evidence type="ECO:0000256" key="1">
    <source>
        <dbReference type="ARBA" id="ARBA00009375"/>
    </source>
</evidence>
<evidence type="ECO:0000256" key="2">
    <source>
        <dbReference type="ARBA" id="ARBA00022694"/>
    </source>
</evidence>
<keyword evidence="2" id="KW-0819">tRNA processing</keyword>
<dbReference type="PIRSF" id="PIRSF001430">
    <property type="entry name" value="tRNA_psdUrid_synth"/>
    <property type="match status" value="1"/>
</dbReference>
<dbReference type="InterPro" id="IPR020094">
    <property type="entry name" value="TruA/RsuA/RluB/E/F_N"/>
</dbReference>
<dbReference type="Gene3D" id="3.30.70.660">
    <property type="entry name" value="Pseudouridine synthase I, catalytic domain, C-terminal subdomain"/>
    <property type="match status" value="1"/>
</dbReference>
<dbReference type="EMBL" id="UOFY01000066">
    <property type="protein sequence ID" value="VAX11161.1"/>
    <property type="molecule type" value="Genomic_DNA"/>
</dbReference>
<feature type="domain" description="Pseudouridine synthase I TruA alpha/beta" evidence="4">
    <location>
        <begin position="142"/>
        <end position="244"/>
    </location>
</feature>
<proteinExistence type="inferred from homology"/>
<dbReference type="PANTHER" id="PTHR11142:SF0">
    <property type="entry name" value="TRNA PSEUDOURIDINE SYNTHASE-LIKE 1"/>
    <property type="match status" value="1"/>
</dbReference>
<dbReference type="Gene3D" id="3.30.70.580">
    <property type="entry name" value="Pseudouridine synthase I, catalytic domain, N-terminal subdomain"/>
    <property type="match status" value="1"/>
</dbReference>
<dbReference type="PANTHER" id="PTHR11142">
    <property type="entry name" value="PSEUDOURIDYLATE SYNTHASE"/>
    <property type="match status" value="1"/>
</dbReference>
<protein>
    <submittedName>
        <fullName evidence="5">tRNA pseudouridine(38-40) synthase</fullName>
        <ecNumber evidence="5">5.4.99.12</ecNumber>
    </submittedName>
</protein>
<dbReference type="FunFam" id="3.30.70.580:FF:000001">
    <property type="entry name" value="tRNA pseudouridine synthase A"/>
    <property type="match status" value="1"/>
</dbReference>
<dbReference type="InterPro" id="IPR020097">
    <property type="entry name" value="PsdUridine_synth_TruA_a/b_dom"/>
</dbReference>
<dbReference type="InterPro" id="IPR020095">
    <property type="entry name" value="PsdUridine_synth_TruA_C"/>
</dbReference>
<comment type="similarity">
    <text evidence="1">Belongs to the tRNA pseudouridine synthase TruA family.</text>
</comment>
<dbReference type="Pfam" id="PF01416">
    <property type="entry name" value="PseudoU_synth_1"/>
    <property type="match status" value="2"/>
</dbReference>
<reference evidence="5" key="1">
    <citation type="submission" date="2018-06" db="EMBL/GenBank/DDBJ databases">
        <authorList>
            <person name="Zhirakovskaya E."/>
        </authorList>
    </citation>
    <scope>NUCLEOTIDE SEQUENCE</scope>
</reference>
<dbReference type="GO" id="GO:0003723">
    <property type="term" value="F:RNA binding"/>
    <property type="evidence" value="ECO:0007669"/>
    <property type="project" value="InterPro"/>
</dbReference>
<evidence type="ECO:0000259" key="4">
    <source>
        <dbReference type="Pfam" id="PF01416"/>
    </source>
</evidence>
<dbReference type="EC" id="5.4.99.12" evidence="5"/>